<dbReference type="GO" id="GO:0032259">
    <property type="term" value="P:methylation"/>
    <property type="evidence" value="ECO:0007669"/>
    <property type="project" value="UniProtKB-KW"/>
</dbReference>
<dbReference type="RefSeq" id="WP_138327999.1">
    <property type="nucleotide sequence ID" value="NZ_VCDI01000012.1"/>
</dbReference>
<dbReference type="Pfam" id="PF08241">
    <property type="entry name" value="Methyltransf_11"/>
    <property type="match status" value="1"/>
</dbReference>
<dbReference type="EMBL" id="VCDI01000012">
    <property type="protein sequence ID" value="TLU70666.1"/>
    <property type="molecule type" value="Genomic_DNA"/>
</dbReference>
<dbReference type="GO" id="GO:0008757">
    <property type="term" value="F:S-adenosylmethionine-dependent methyltransferase activity"/>
    <property type="evidence" value="ECO:0007669"/>
    <property type="project" value="InterPro"/>
</dbReference>
<dbReference type="AlphaFoldDB" id="A0A5R9J5N4"/>
<organism evidence="2 3">
    <name type="scientific">Lichenicoccus roseus</name>
    <dbReference type="NCBI Taxonomy" id="2683649"/>
    <lineage>
        <taxon>Bacteria</taxon>
        <taxon>Pseudomonadati</taxon>
        <taxon>Pseudomonadota</taxon>
        <taxon>Alphaproteobacteria</taxon>
        <taxon>Acetobacterales</taxon>
        <taxon>Acetobacteraceae</taxon>
        <taxon>Lichenicoccus</taxon>
    </lineage>
</organism>
<dbReference type="InterPro" id="IPR029063">
    <property type="entry name" value="SAM-dependent_MTases_sf"/>
</dbReference>
<dbReference type="Gene3D" id="3.40.50.150">
    <property type="entry name" value="Vaccinia Virus protein VP39"/>
    <property type="match status" value="1"/>
</dbReference>
<protein>
    <submittedName>
        <fullName evidence="2">Class I SAM-dependent methyltransferase</fullName>
    </submittedName>
</protein>
<name>A0A5R9J5N4_9PROT</name>
<sequence>MTKDVLSLNQRGWDLRVEEEDVWTRPVSSEQIDRARQGDWSLILTPNRVVPREWFGDVTGRDILCLASGGGQQAPILAAAGARVTVFDASARQLAQDDLVATRDGLSLTIVQGFMHDLSSFADESFDLIFHPASNCFAPEIEPVWRECYRVMRPSGALLAGFMNPDVYIFDAEAQDRGELIVRHPLPHAEIHDLPADELERLLRRDHVVEFSHSLEEQIGGQLKAGFVLTDMFEDKDHGLPTTGRSRFMPTLFATRAVKPRPSREPQSSGV</sequence>
<keyword evidence="2" id="KW-0808">Transferase</keyword>
<dbReference type="SUPFAM" id="SSF53335">
    <property type="entry name" value="S-adenosyl-L-methionine-dependent methyltransferases"/>
    <property type="match status" value="1"/>
</dbReference>
<evidence type="ECO:0000313" key="3">
    <source>
        <dbReference type="Proteomes" id="UP000305654"/>
    </source>
</evidence>
<feature type="domain" description="Methyltransferase type 11" evidence="1">
    <location>
        <begin position="64"/>
        <end position="159"/>
    </location>
</feature>
<proteinExistence type="predicted"/>
<keyword evidence="3" id="KW-1185">Reference proteome</keyword>
<gene>
    <name evidence="2" type="ORF">FE263_20990</name>
</gene>
<reference evidence="2 3" key="1">
    <citation type="submission" date="2019-05" db="EMBL/GenBank/DDBJ databases">
        <authorList>
            <person name="Pankratov T."/>
            <person name="Grouzdev D."/>
        </authorList>
    </citation>
    <scope>NUCLEOTIDE SEQUENCE [LARGE SCALE GENOMIC DNA]</scope>
    <source>
        <strain evidence="2 3">KEBCLARHB70R</strain>
    </source>
</reference>
<evidence type="ECO:0000259" key="1">
    <source>
        <dbReference type="Pfam" id="PF08241"/>
    </source>
</evidence>
<comment type="caution">
    <text evidence="2">The sequence shown here is derived from an EMBL/GenBank/DDBJ whole genome shotgun (WGS) entry which is preliminary data.</text>
</comment>
<dbReference type="Proteomes" id="UP000305654">
    <property type="component" value="Unassembled WGS sequence"/>
</dbReference>
<evidence type="ECO:0000313" key="2">
    <source>
        <dbReference type="EMBL" id="TLU70666.1"/>
    </source>
</evidence>
<keyword evidence="2" id="KW-0489">Methyltransferase</keyword>
<accession>A0A5R9J5N4</accession>
<dbReference type="InterPro" id="IPR013216">
    <property type="entry name" value="Methyltransf_11"/>
</dbReference>
<dbReference type="CDD" id="cd02440">
    <property type="entry name" value="AdoMet_MTases"/>
    <property type="match status" value="1"/>
</dbReference>
<dbReference type="OrthoDB" id="9765084at2"/>